<evidence type="ECO:0000313" key="6">
    <source>
        <dbReference type="Proteomes" id="UP000054564"/>
    </source>
</evidence>
<proteinExistence type="predicted"/>
<evidence type="ECO:0000256" key="3">
    <source>
        <dbReference type="SAM" id="SignalP"/>
    </source>
</evidence>
<keyword evidence="3" id="KW-0732">Signal</keyword>
<feature type="compositionally biased region" description="Polar residues" evidence="1">
    <location>
        <begin position="979"/>
        <end position="1006"/>
    </location>
</feature>
<evidence type="ECO:0000259" key="4">
    <source>
        <dbReference type="Pfam" id="PF06011"/>
    </source>
</evidence>
<dbReference type="AlphaFoldDB" id="A0A0L0VWR3"/>
<feature type="chain" id="PRO_5005550571" description="TRP C-terminal domain-containing protein" evidence="3">
    <location>
        <begin position="19"/>
        <end position="1175"/>
    </location>
</feature>
<feature type="compositionally biased region" description="Basic residues" evidence="1">
    <location>
        <begin position="1020"/>
        <end position="1034"/>
    </location>
</feature>
<feature type="region of interest" description="Disordered" evidence="1">
    <location>
        <begin position="753"/>
        <end position="833"/>
    </location>
</feature>
<feature type="transmembrane region" description="Helical" evidence="2">
    <location>
        <begin position="185"/>
        <end position="205"/>
    </location>
</feature>
<dbReference type="PANTHER" id="PTHR31145">
    <property type="entry name" value="INTEGRAL MEMBRANE PROTEIN (AFU_ORTHOLOGUE AFUA_7G01610)"/>
    <property type="match status" value="1"/>
</dbReference>
<keyword evidence="2" id="KW-1133">Transmembrane helix</keyword>
<sequence length="1175" mass="128997">MINGILLSLLLLPSTIRTEPLLKSFTSCLSQHSNTLAPSEQLINFNRLWTQLDPTTHTLRISALAQVASQSTGYSSQTNFLATLISQTSILNFQSFSNQSALCSSIRTPNSNNNNNSSGCPYGPGEIGLGVQLPLSSQHTDYPFLTLSTQLQLLDTSTPALTLGCIEIDTSPYYPAHLYFKLLRWIPIAILIGYLIVCWSGRIWAGIISESLNREAQAAASLTTHHHPRKSIHTIFLARFTSVWWLVWSGQGLLLSGALLRFSTPGLRDILNFIQFISILGLYSVQWPEFIYPIFTQSAWSTLVFNTTLVRTKLPIADHGPTPNPLNTPTYRPPSQFITQLDNQDSPLYLNRTLPNILLNYDNLQQGIPRWSTTIGISPQDLFGVSISIFFLCCSAVAFLSVLAYLIALLSTFISSKVNPHTNTDSAPNERDSGIFTNPDTDDGLTCSPPTTTRVFHDKSIPTSSDHKQNLLFDSTHNTPSSSSSTPNQQRNWPPISLHFALLQGNLLRLFILFYLPLVIFSSYQLTLINIASRLSFGISVIVIIGTILIPLIQLYRLKKCSSSIESIRNHQGGTGGEELIDNPIRILSLGPIYNTYDHKNVLYMTVKFCSQFTIGVSIGTAQNQPIIMAVILLIVELTETMLTSLWLPWGDGAAMAPLTFIISVSRIVTAVILVVLTPTVAVGSVASGWLGYVVLLILGGVLGILLLVLVVKFIELILRLVAHIPFDETRSTRAGGLRGAWRRWDRSISRSSRHGRAAEITAKRQRRARRKSKQQTRRASIFSALNDQSPAHHHHHHHQQQQQHHQHLDNHSPYGPTPPSLSPGFVTMNDEDGNIMSAMSQGAWVRTPGGSEPMFTNNSNNLARFPVSGGGRIGGSSSLTPPDPYPSSSGPPTSSSSGFAVVRGGRATEKTPYQMHNDGRNSWRPQPQPQQQQQGLSVTSSPLNNHHHHDYPPNSNTRFGHQQSARLGVQNGFFEPNHLNTTTNLFENSGSNNTATPYHHNLSNSSDHDGSINRMNSSNRRRRKGKKNGKKKSSAGAGGIFNFFSSSRDNNKDDDDGSSSSSSESSSSDEDDDWDDESGSEEEEDERSRTGRKKLKGLIGGLDKWRKTKIDPLNHASSSEVPDSHLGNEPIDLHLTGGAGGAGGGFQVLRQPRLKPSPVGSSVSNPAVLDKSTP</sequence>
<evidence type="ECO:0000313" key="5">
    <source>
        <dbReference type="EMBL" id="KNF03708.1"/>
    </source>
</evidence>
<evidence type="ECO:0000256" key="2">
    <source>
        <dbReference type="SAM" id="Phobius"/>
    </source>
</evidence>
<feature type="compositionally biased region" description="Polar residues" evidence="1">
    <location>
        <begin position="936"/>
        <end position="945"/>
    </location>
</feature>
<accession>A0A0L0VWR3</accession>
<dbReference type="PANTHER" id="PTHR31145:SF6">
    <property type="entry name" value="INTEGRAL MEMBRANE PROTEIN (AFU_ORTHOLOGUE AFUA_7G01610)"/>
    <property type="match status" value="1"/>
</dbReference>
<feature type="transmembrane region" description="Helical" evidence="2">
    <location>
        <begin position="507"/>
        <end position="529"/>
    </location>
</feature>
<feature type="domain" description="TRP C-terminal" evidence="4">
    <location>
        <begin position="501"/>
        <end position="725"/>
    </location>
</feature>
<feature type="region of interest" description="Disordered" evidence="1">
    <location>
        <begin position="974"/>
        <end position="1175"/>
    </location>
</feature>
<feature type="region of interest" description="Disordered" evidence="1">
    <location>
        <begin position="845"/>
        <end position="961"/>
    </location>
</feature>
<dbReference type="STRING" id="1165861.A0A0L0VWR3"/>
<dbReference type="Proteomes" id="UP000054564">
    <property type="component" value="Unassembled WGS sequence"/>
</dbReference>
<dbReference type="InterPro" id="IPR010308">
    <property type="entry name" value="TRP_C"/>
</dbReference>
<keyword evidence="6" id="KW-1185">Reference proteome</keyword>
<feature type="region of interest" description="Disordered" evidence="1">
    <location>
        <begin position="420"/>
        <end position="449"/>
    </location>
</feature>
<feature type="transmembrane region" description="Helical" evidence="2">
    <location>
        <begin position="535"/>
        <end position="556"/>
    </location>
</feature>
<dbReference type="GO" id="GO:0016020">
    <property type="term" value="C:membrane"/>
    <property type="evidence" value="ECO:0007669"/>
    <property type="project" value="TreeGrafter"/>
</dbReference>
<feature type="transmembrane region" description="Helical" evidence="2">
    <location>
        <begin position="387"/>
        <end position="410"/>
    </location>
</feature>
<keyword evidence="2" id="KW-0812">Transmembrane</keyword>
<feature type="compositionally biased region" description="Gly residues" evidence="1">
    <location>
        <begin position="1138"/>
        <end position="1147"/>
    </location>
</feature>
<feature type="compositionally biased region" description="Basic and acidic residues" evidence="1">
    <location>
        <begin position="1104"/>
        <end position="1113"/>
    </location>
</feature>
<feature type="compositionally biased region" description="Low complexity" evidence="1">
    <location>
        <begin position="887"/>
        <end position="898"/>
    </location>
</feature>
<evidence type="ECO:0000256" key="1">
    <source>
        <dbReference type="SAM" id="MobiDB-lite"/>
    </source>
</evidence>
<name>A0A0L0VWR3_9BASI</name>
<feature type="transmembrane region" description="Helical" evidence="2">
    <location>
        <begin position="236"/>
        <end position="260"/>
    </location>
</feature>
<organism evidence="5 6">
    <name type="scientific">Puccinia striiformis f. sp. tritici PST-78</name>
    <dbReference type="NCBI Taxonomy" id="1165861"/>
    <lineage>
        <taxon>Eukaryota</taxon>
        <taxon>Fungi</taxon>
        <taxon>Dikarya</taxon>
        <taxon>Basidiomycota</taxon>
        <taxon>Pucciniomycotina</taxon>
        <taxon>Pucciniomycetes</taxon>
        <taxon>Pucciniales</taxon>
        <taxon>Pucciniaceae</taxon>
        <taxon>Puccinia</taxon>
    </lineage>
</organism>
<dbReference type="InterPro" id="IPR040241">
    <property type="entry name" value="TRP_Flc/Pkd2-like"/>
</dbReference>
<protein>
    <recommendedName>
        <fullName evidence="4">TRP C-terminal domain-containing protein</fullName>
    </recommendedName>
</protein>
<feature type="signal peptide" evidence="3">
    <location>
        <begin position="1"/>
        <end position="18"/>
    </location>
</feature>
<feature type="compositionally biased region" description="Basic residues" evidence="1">
    <location>
        <begin position="764"/>
        <end position="777"/>
    </location>
</feature>
<feature type="compositionally biased region" description="Acidic residues" evidence="1">
    <location>
        <begin position="1068"/>
        <end position="1086"/>
    </location>
</feature>
<comment type="caution">
    <text evidence="5">The sequence shown here is derived from an EMBL/GenBank/DDBJ whole genome shotgun (WGS) entry which is preliminary data.</text>
</comment>
<feature type="transmembrane region" description="Helical" evidence="2">
    <location>
        <begin position="690"/>
        <end position="712"/>
    </location>
</feature>
<gene>
    <name evidence="5" type="ORF">PSTG_03231</name>
</gene>
<keyword evidence="2" id="KW-0472">Membrane</keyword>
<dbReference type="EMBL" id="AJIL01000016">
    <property type="protein sequence ID" value="KNF03708.1"/>
    <property type="molecule type" value="Genomic_DNA"/>
</dbReference>
<dbReference type="GO" id="GO:0055085">
    <property type="term" value="P:transmembrane transport"/>
    <property type="evidence" value="ECO:0007669"/>
    <property type="project" value="TreeGrafter"/>
</dbReference>
<feature type="transmembrane region" description="Helical" evidence="2">
    <location>
        <begin position="654"/>
        <end position="678"/>
    </location>
</feature>
<dbReference type="Pfam" id="PF06011">
    <property type="entry name" value="TRP"/>
    <property type="match status" value="1"/>
</dbReference>
<reference evidence="6" key="1">
    <citation type="submission" date="2014-03" db="EMBL/GenBank/DDBJ databases">
        <title>The Genome Sequence of Puccinia striiformis f. sp. tritici PST-78.</title>
        <authorList>
            <consortium name="The Broad Institute Genome Sequencing Platform"/>
            <person name="Cuomo C."/>
            <person name="Hulbert S."/>
            <person name="Chen X."/>
            <person name="Walker B."/>
            <person name="Young S.K."/>
            <person name="Zeng Q."/>
            <person name="Gargeya S."/>
            <person name="Fitzgerald M."/>
            <person name="Haas B."/>
            <person name="Abouelleil A."/>
            <person name="Alvarado L."/>
            <person name="Arachchi H.M."/>
            <person name="Berlin A.M."/>
            <person name="Chapman S.B."/>
            <person name="Goldberg J."/>
            <person name="Griggs A."/>
            <person name="Gujja S."/>
            <person name="Hansen M."/>
            <person name="Howarth C."/>
            <person name="Imamovic A."/>
            <person name="Larimer J."/>
            <person name="McCowan C."/>
            <person name="Montmayeur A."/>
            <person name="Murphy C."/>
            <person name="Neiman D."/>
            <person name="Pearson M."/>
            <person name="Priest M."/>
            <person name="Roberts A."/>
            <person name="Saif S."/>
            <person name="Shea T."/>
            <person name="Sisk P."/>
            <person name="Sykes S."/>
            <person name="Wortman J."/>
            <person name="Nusbaum C."/>
            <person name="Birren B."/>
        </authorList>
    </citation>
    <scope>NUCLEOTIDE SEQUENCE [LARGE SCALE GENOMIC DNA]</scope>
    <source>
        <strain evidence="6">race PST-78</strain>
    </source>
</reference>
<dbReference type="OrthoDB" id="5312224at2759"/>